<dbReference type="InterPro" id="IPR027417">
    <property type="entry name" value="P-loop_NTPase"/>
</dbReference>
<keyword evidence="7" id="KW-1185">Reference proteome</keyword>
<dbReference type="Pfam" id="PF07725">
    <property type="entry name" value="LRR_3"/>
    <property type="match status" value="1"/>
</dbReference>
<dbReference type="Gene3D" id="1.10.8.430">
    <property type="entry name" value="Helical domain of apoptotic protease-activating factors"/>
    <property type="match status" value="1"/>
</dbReference>
<dbReference type="PANTHER" id="PTHR11017:SF333">
    <property type="entry name" value="ADP-RIBOSYL CYCLASE_CYCLIC ADP-RIBOSE HYDROLASE-RELATED"/>
    <property type="match status" value="1"/>
</dbReference>
<gene>
    <name evidence="8" type="primary">LOC104701591</name>
</gene>
<keyword evidence="5" id="KW-0812">Transmembrane</keyword>
<dbReference type="InterPro" id="IPR000157">
    <property type="entry name" value="TIR_dom"/>
</dbReference>
<dbReference type="InterPro" id="IPR042197">
    <property type="entry name" value="Apaf_helical"/>
</dbReference>
<evidence type="ECO:0000256" key="4">
    <source>
        <dbReference type="ARBA" id="ARBA00023027"/>
    </source>
</evidence>
<dbReference type="Pfam" id="PF00931">
    <property type="entry name" value="NB-ARC"/>
    <property type="match status" value="1"/>
</dbReference>
<evidence type="ECO:0000256" key="1">
    <source>
        <dbReference type="ARBA" id="ARBA00022614"/>
    </source>
</evidence>
<dbReference type="InterPro" id="IPR044974">
    <property type="entry name" value="Disease_R_plants"/>
</dbReference>
<dbReference type="Gene3D" id="3.80.10.10">
    <property type="entry name" value="Ribonuclease Inhibitor"/>
    <property type="match status" value="5"/>
</dbReference>
<dbReference type="SMART" id="SM00255">
    <property type="entry name" value="TIR"/>
    <property type="match status" value="1"/>
</dbReference>
<keyword evidence="5" id="KW-0472">Membrane</keyword>
<dbReference type="Pfam" id="PF01582">
    <property type="entry name" value="TIR"/>
    <property type="match status" value="1"/>
</dbReference>
<dbReference type="InterPro" id="IPR003593">
    <property type="entry name" value="AAA+_ATPase"/>
</dbReference>
<dbReference type="SUPFAM" id="SSF46785">
    <property type="entry name" value="Winged helix' DNA-binding domain"/>
    <property type="match status" value="1"/>
</dbReference>
<dbReference type="InterPro" id="IPR001611">
    <property type="entry name" value="Leu-rich_rpt"/>
</dbReference>
<keyword evidence="1" id="KW-0433">Leucine-rich repeat</keyword>
<dbReference type="Gene3D" id="3.40.50.300">
    <property type="entry name" value="P-loop containing nucleotide triphosphate hydrolases"/>
    <property type="match status" value="1"/>
</dbReference>
<dbReference type="SUPFAM" id="SSF52058">
    <property type="entry name" value="L domain-like"/>
    <property type="match status" value="3"/>
</dbReference>
<dbReference type="InterPro" id="IPR036390">
    <property type="entry name" value="WH_DNA-bd_sf"/>
</dbReference>
<evidence type="ECO:0000256" key="5">
    <source>
        <dbReference type="SAM" id="Phobius"/>
    </source>
</evidence>
<dbReference type="InterPro" id="IPR058192">
    <property type="entry name" value="WHD_ROQ1-like"/>
</dbReference>
<feature type="domain" description="TIR" evidence="6">
    <location>
        <begin position="60"/>
        <end position="224"/>
    </location>
</feature>
<dbReference type="Proteomes" id="UP000694864">
    <property type="component" value="Chromosome 7"/>
</dbReference>
<dbReference type="SUPFAM" id="SSF52200">
    <property type="entry name" value="Toll/Interleukin receptor TIR domain"/>
    <property type="match status" value="1"/>
</dbReference>
<dbReference type="InterPro" id="IPR011713">
    <property type="entry name" value="Leu-rich_rpt_3"/>
</dbReference>
<dbReference type="PROSITE" id="PS50104">
    <property type="entry name" value="TIR"/>
    <property type="match status" value="1"/>
</dbReference>
<evidence type="ECO:0000259" key="6">
    <source>
        <dbReference type="PROSITE" id="PS50104"/>
    </source>
</evidence>
<reference evidence="8" key="2">
    <citation type="submission" date="2025-08" db="UniProtKB">
        <authorList>
            <consortium name="RefSeq"/>
        </authorList>
    </citation>
    <scope>IDENTIFICATION</scope>
    <source>
        <tissue evidence="8">Leaf</tissue>
    </source>
</reference>
<dbReference type="Pfam" id="PF23282">
    <property type="entry name" value="WHD_ROQ1"/>
    <property type="match status" value="1"/>
</dbReference>
<keyword evidence="2" id="KW-0677">Repeat</keyword>
<accession>A0ABM0SSR9</accession>
<dbReference type="InterPro" id="IPR002182">
    <property type="entry name" value="NB-ARC"/>
</dbReference>
<sequence>MLMDFSFFLTIFATATISFFIIFRKFRIHQENKNVGSSSTSSPSSSTSPPTLLSALTSNWTHHVFPSFRGEDVRRNFLSHIQKEFQRKGITLFIDNAIKRGESIGTELTKAIRGSKIAIVLLSKNYASSKWCLDELVEIMKCKKEFGLTVFAIFCEVDPSHVIKLTGEFGTAFKKSCKGRTKENISRWRQAFKEVATIAGYDSNNWESEAAMIEEIVTEISKRLISYTPSSDLDGLVGMGDHIQKMKQLLCLDSTNERRKVGILGPSGIGKSTIARVLHNQISDGFQLSVFMKFKPSYARPICSDDHDVKLQLEQQFLSQLFNQKDIKIHHLGTAQNFVMGKKVLIVLDGVDQLVQLRVLPKAVCLGPGSRIIITTQDQKLLKAFQIKHIYNVDFPPDDEALQIFCMNAFGQDSPYGGFEDLAMKVTILAGNLPLGLRVMGSYFRGMSKEEWKRELPRLRVHLDEEIGSTLRFSYNALNDEDKDLFLHIACFFNDEGINCTFEDTLCHIFSDVQQGLHVLVQKSLISEEIFSPMHNLLVLLGREIVRKQSLYEPGKRQFLVNAREIWEVLTHHTGSKSVVGINLNISSIVDELIISEKAFEEMPNLQFLRFSNDVCYSTKRLHLPQGLDYLPPKLRILHWHYYPMTCLPSNFNPKFLVKIILKESKLEKLWEGFQPLINLKVMDLESSKNLKELPYLSTATNLLKLDLVGCSSLVELPSSIGNATNLWNLNLQHCSSLVKLPSSIGNIINLQELDLYCCSSLVELPFSIGNCINLQELDLYGCSSLVKLPFSIENCFNLQELHLNRCSSLMELPSSIGNNVNLQKLCLNECLSLVKLPSSIGNIINLQELDLYCCSSLVELPFSIGNCINLQELDLYGCSNLVKLPYSIGKCINLQELDMNRCSSLMEIPLSIGNNVNLEILCLDECSSILELPFSIGNCINLRELCLNECSSLVKLPLSIGNCRNLLKLDLYNCSSLVELPFSIGNCINLLKLNLVCCSSLVELPFSIGNCINLQEMDLYGCSSLVELPISIGNCMNLQKIDLYNCSSLIELPFSIGNCINLQELELKRCSNLTRLPSSIGKNVNLQKLYLNDCSSLVELPFSIGNCINLYQLELMRCSSLMGLPSSIGNNINLQKLLLNECSSLVELPFSIGNCINLQELDLYNCSSLVELPFSIGKIVNLQKLNLSGCSILVELPSSVGNLHMLMTLSLQGCSKIEVIPINIVLDSLEKLDVTGCSQLISFPVISTNIKQLMLCGTLVKEFPLWIKSCSRLHDLRVTFWKDLEKFSHVFDIITELELRDTRIEEVPAWVNGMSRLRRLVLNKCTKLVSLRHLPGSLKYVDAVNCESLETLACSFPNPEVCLKFIDCWKLNENGRDIIIQTSTSEYAILSGREVPVFFTYRATIGGSLVMKLNQRRFPTCLRFKACILLVRKGNKSDYEECESVYLTIVDKQSGHNYYSESLNLNPLLTEHLYIFEGEVKNLESIEIFFKFEVDSEKWEIGECGIRPLL</sequence>
<dbReference type="Pfam" id="PF00560">
    <property type="entry name" value="LRR_1"/>
    <property type="match status" value="1"/>
</dbReference>
<dbReference type="InterPro" id="IPR032675">
    <property type="entry name" value="LRR_dom_sf"/>
</dbReference>
<reference evidence="7" key="1">
    <citation type="journal article" date="2014" name="Nat. Commun.">
        <title>The emerging biofuel crop Camelina sativa retains a highly undifferentiated hexaploid genome structure.</title>
        <authorList>
            <person name="Kagale S."/>
            <person name="Koh C."/>
            <person name="Nixon J."/>
            <person name="Bollina V."/>
            <person name="Clarke W.E."/>
            <person name="Tuteja R."/>
            <person name="Spillane C."/>
            <person name="Robinson S.J."/>
            <person name="Links M.G."/>
            <person name="Clarke C."/>
            <person name="Higgins E.E."/>
            <person name="Huebert T."/>
            <person name="Sharpe A.G."/>
            <person name="Parkin I.A."/>
        </authorList>
    </citation>
    <scope>NUCLEOTIDE SEQUENCE [LARGE SCALE GENOMIC DNA]</scope>
    <source>
        <strain evidence="7">cv. DH55</strain>
    </source>
</reference>
<dbReference type="SMART" id="SM00367">
    <property type="entry name" value="LRR_CC"/>
    <property type="match status" value="8"/>
</dbReference>
<dbReference type="InterPro" id="IPR035897">
    <property type="entry name" value="Toll_tir_struct_dom_sf"/>
</dbReference>
<dbReference type="PANTHER" id="PTHR11017">
    <property type="entry name" value="LEUCINE-RICH REPEAT-CONTAINING PROTEIN"/>
    <property type="match status" value="1"/>
</dbReference>
<evidence type="ECO:0000313" key="7">
    <source>
        <dbReference type="Proteomes" id="UP000694864"/>
    </source>
</evidence>
<organism evidence="7 8">
    <name type="scientific">Camelina sativa</name>
    <name type="common">False flax</name>
    <name type="synonym">Myagrum sativum</name>
    <dbReference type="NCBI Taxonomy" id="90675"/>
    <lineage>
        <taxon>Eukaryota</taxon>
        <taxon>Viridiplantae</taxon>
        <taxon>Streptophyta</taxon>
        <taxon>Embryophyta</taxon>
        <taxon>Tracheophyta</taxon>
        <taxon>Spermatophyta</taxon>
        <taxon>Magnoliopsida</taxon>
        <taxon>eudicotyledons</taxon>
        <taxon>Gunneridae</taxon>
        <taxon>Pentapetalae</taxon>
        <taxon>rosids</taxon>
        <taxon>malvids</taxon>
        <taxon>Brassicales</taxon>
        <taxon>Brassicaceae</taxon>
        <taxon>Camelineae</taxon>
        <taxon>Camelina</taxon>
    </lineage>
</organism>
<keyword evidence="5" id="KW-1133">Transmembrane helix</keyword>
<dbReference type="InterPro" id="IPR006553">
    <property type="entry name" value="Leu-rich_rpt_Cys-con_subtyp"/>
</dbReference>
<dbReference type="GeneID" id="104701591"/>
<dbReference type="PRINTS" id="PR00364">
    <property type="entry name" value="DISEASERSIST"/>
</dbReference>
<evidence type="ECO:0000313" key="8">
    <source>
        <dbReference type="RefSeq" id="XP_010415607.1"/>
    </source>
</evidence>
<dbReference type="SUPFAM" id="SSF52540">
    <property type="entry name" value="P-loop containing nucleoside triphosphate hydrolases"/>
    <property type="match status" value="1"/>
</dbReference>
<dbReference type="SMART" id="SM00382">
    <property type="entry name" value="AAA"/>
    <property type="match status" value="1"/>
</dbReference>
<keyword evidence="4" id="KW-0520">NAD</keyword>
<evidence type="ECO:0000256" key="3">
    <source>
        <dbReference type="ARBA" id="ARBA00022821"/>
    </source>
</evidence>
<dbReference type="Gene3D" id="3.40.50.10140">
    <property type="entry name" value="Toll/interleukin-1 receptor homology (TIR) domain"/>
    <property type="match status" value="1"/>
</dbReference>
<keyword evidence="3" id="KW-0611">Plant defense</keyword>
<feature type="transmembrane region" description="Helical" evidence="5">
    <location>
        <begin position="6"/>
        <end position="23"/>
    </location>
</feature>
<dbReference type="RefSeq" id="XP_010415607.1">
    <property type="nucleotide sequence ID" value="XM_010417305.2"/>
</dbReference>
<protein>
    <submittedName>
        <fullName evidence="8">Disease resistance protein TAO1-like</fullName>
    </submittedName>
</protein>
<proteinExistence type="predicted"/>
<evidence type="ECO:0000256" key="2">
    <source>
        <dbReference type="ARBA" id="ARBA00022737"/>
    </source>
</evidence>
<name>A0ABM0SSR9_CAMSA</name>